<evidence type="ECO:0000313" key="3">
    <source>
        <dbReference type="Proteomes" id="UP000018466"/>
    </source>
</evidence>
<dbReference type="Pfam" id="PF07826">
    <property type="entry name" value="IMP_cyclohyd"/>
    <property type="match status" value="1"/>
</dbReference>
<protein>
    <recommendedName>
        <fullName evidence="1">Inosine monophosphate cyclohydrolase-like domain-containing protein</fullName>
    </recommendedName>
</protein>
<proteinExistence type="predicted"/>
<dbReference type="EMBL" id="AGEL01000003">
    <property type="protein sequence ID" value="EHO18079.1"/>
    <property type="molecule type" value="Genomic_DNA"/>
</dbReference>
<accession>A0AA37DH52</accession>
<dbReference type="GO" id="GO:0003937">
    <property type="term" value="F:IMP cyclohydrolase activity"/>
    <property type="evidence" value="ECO:0007669"/>
    <property type="project" value="InterPro"/>
</dbReference>
<dbReference type="GeneID" id="86940059"/>
<dbReference type="InterPro" id="IPR036795">
    <property type="entry name" value="IMP_cyclohydrolase-like_sf"/>
</dbReference>
<sequence>MEKSSLYEELRGNRYPGRGIVLGRSKDGSKAMLAYFIMGRSENSRNRIFSRTADGIRTEAFDPAKLSDPSLIIYAPVKGFENRLIVSNGDQTDTIYEGFQNGKSFAEALSVREFEPDAPNYTPRISGVLYFADRDFSYELSILKSDRMNPAQCLRFTYSYPTPLPGEGHLIHTYIGDGTPLQSFCGEPKSVSVDDELEPFAAKLWEALDPDNKISLYVRETDLASGAVKDILINRHEKMSGGTK</sequence>
<dbReference type="Gene3D" id="3.60.20.20">
    <property type="entry name" value="Inosine monophosphate cyclohydrolase-like"/>
    <property type="match status" value="1"/>
</dbReference>
<dbReference type="Proteomes" id="UP000018466">
    <property type="component" value="Unassembled WGS sequence"/>
</dbReference>
<feature type="domain" description="Inosine monophosphate cyclohydrolase-like" evidence="1">
    <location>
        <begin position="15"/>
        <end position="220"/>
    </location>
</feature>
<dbReference type="InterPro" id="IPR020600">
    <property type="entry name" value="IMP_cyclohydrolase-like"/>
</dbReference>
<dbReference type="RefSeq" id="WP_009532098.1">
    <property type="nucleotide sequence ID" value="NZ_JH590861.1"/>
</dbReference>
<gene>
    <name evidence="2" type="ORF">HMPREF9623_00263</name>
</gene>
<dbReference type="SUPFAM" id="SSF75569">
    <property type="entry name" value="Archaeal IMP cyclohydrolase PurO"/>
    <property type="match status" value="1"/>
</dbReference>
<dbReference type="AlphaFoldDB" id="A0AA37DH52"/>
<organism evidence="2 3">
    <name type="scientific">Stomatobaculum longum</name>
    <dbReference type="NCBI Taxonomy" id="796942"/>
    <lineage>
        <taxon>Bacteria</taxon>
        <taxon>Bacillati</taxon>
        <taxon>Bacillota</taxon>
        <taxon>Clostridia</taxon>
        <taxon>Lachnospirales</taxon>
        <taxon>Lachnospiraceae</taxon>
        <taxon>Stomatobaculum</taxon>
    </lineage>
</organism>
<keyword evidence="3" id="KW-1185">Reference proteome</keyword>
<comment type="caution">
    <text evidence="2">The sequence shown here is derived from an EMBL/GenBank/DDBJ whole genome shotgun (WGS) entry which is preliminary data.</text>
</comment>
<dbReference type="GO" id="GO:0006188">
    <property type="term" value="P:IMP biosynthetic process"/>
    <property type="evidence" value="ECO:0007669"/>
    <property type="project" value="InterPro"/>
</dbReference>
<reference evidence="2 3" key="1">
    <citation type="submission" date="2011-10" db="EMBL/GenBank/DDBJ databases">
        <title>The Genome Sequence of Lachnospiraceae bacterium ACC2.</title>
        <authorList>
            <consortium name="The Broad Institute Genome Sequencing Platform"/>
            <person name="Earl A."/>
            <person name="Ward D."/>
            <person name="Feldgarden M."/>
            <person name="Gevers D."/>
            <person name="Sizova M."/>
            <person name="Hazen A."/>
            <person name="Epstein S."/>
            <person name="Young S.K."/>
            <person name="Zeng Q."/>
            <person name="Gargeya S."/>
            <person name="Fitzgerald M."/>
            <person name="Haas B."/>
            <person name="Abouelleil A."/>
            <person name="Alvarado L."/>
            <person name="Arachchi H.M."/>
            <person name="Berlin A."/>
            <person name="Brown A."/>
            <person name="Chapman S.B."/>
            <person name="Chen Z."/>
            <person name="Dunbar C."/>
            <person name="Freedman E."/>
            <person name="Gearin G."/>
            <person name="Goldberg J."/>
            <person name="Griggs A."/>
            <person name="Gujja S."/>
            <person name="Heiman D."/>
            <person name="Howarth C."/>
            <person name="Larson L."/>
            <person name="Lui A."/>
            <person name="MacDonald P.J.P."/>
            <person name="Montmayeur A."/>
            <person name="Murphy C."/>
            <person name="Neiman D."/>
            <person name="Pearson M."/>
            <person name="Priest M."/>
            <person name="Roberts A."/>
            <person name="Saif S."/>
            <person name="Shea T."/>
            <person name="Shenoy N."/>
            <person name="Sisk P."/>
            <person name="Stolte C."/>
            <person name="Sykes S."/>
            <person name="Wortman J."/>
            <person name="Nusbaum C."/>
            <person name="Birren B."/>
        </authorList>
    </citation>
    <scope>NUCLEOTIDE SEQUENCE [LARGE SCALE GENOMIC DNA]</scope>
    <source>
        <strain evidence="2 3">ACC2</strain>
    </source>
</reference>
<name>A0AA37DH52_9FIRM</name>
<evidence type="ECO:0000313" key="2">
    <source>
        <dbReference type="EMBL" id="EHO18079.1"/>
    </source>
</evidence>
<evidence type="ECO:0000259" key="1">
    <source>
        <dbReference type="Pfam" id="PF07826"/>
    </source>
</evidence>